<dbReference type="EMBL" id="RDQH01000339">
    <property type="protein sequence ID" value="RXH80325.1"/>
    <property type="molecule type" value="Genomic_DNA"/>
</dbReference>
<dbReference type="PANTHER" id="PTHR13778">
    <property type="entry name" value="GLYCOSYLTRANSFERASE 8 DOMAIN-CONTAINING PROTEIN"/>
    <property type="match status" value="1"/>
</dbReference>
<keyword evidence="5" id="KW-0812">Transmembrane</keyword>
<evidence type="ECO:0000256" key="6">
    <source>
        <dbReference type="ARBA" id="ARBA00022968"/>
    </source>
</evidence>
<keyword evidence="6" id="KW-0735">Signal-anchor</keyword>
<dbReference type="FunFam" id="3.90.550.10:FF:000024">
    <property type="entry name" value="Hexosyltransferase"/>
    <property type="match status" value="1"/>
</dbReference>
<dbReference type="Pfam" id="PF01501">
    <property type="entry name" value="Glyco_transf_8"/>
    <property type="match status" value="1"/>
</dbReference>
<keyword evidence="8" id="KW-0472">Membrane</keyword>
<keyword evidence="13" id="KW-1185">Reference proteome</keyword>
<keyword evidence="9" id="KW-0325">Glycoprotein</keyword>
<evidence type="ECO:0000256" key="11">
    <source>
        <dbReference type="RuleBase" id="RU362027"/>
    </source>
</evidence>
<proteinExistence type="inferred from homology"/>
<comment type="similarity">
    <text evidence="2 11">Belongs to the glycosyltransferase 8 family.</text>
</comment>
<evidence type="ECO:0000256" key="8">
    <source>
        <dbReference type="ARBA" id="ARBA00023136"/>
    </source>
</evidence>
<evidence type="ECO:0000313" key="12">
    <source>
        <dbReference type="EMBL" id="RXH80325.1"/>
    </source>
</evidence>
<dbReference type="InterPro" id="IPR050748">
    <property type="entry name" value="Glycosyltrans_8_dom-fam"/>
</dbReference>
<evidence type="ECO:0000256" key="1">
    <source>
        <dbReference type="ARBA" id="ARBA00004877"/>
    </source>
</evidence>
<comment type="subcellular location">
    <subcellularLocation>
        <location evidence="10">Endomembrane system</location>
        <topology evidence="10">Single-pass type II membrane protein</topology>
    </subcellularLocation>
</comment>
<evidence type="ECO:0000256" key="7">
    <source>
        <dbReference type="ARBA" id="ARBA00022989"/>
    </source>
</evidence>
<evidence type="ECO:0000256" key="9">
    <source>
        <dbReference type="ARBA" id="ARBA00023180"/>
    </source>
</evidence>
<evidence type="ECO:0000256" key="10">
    <source>
        <dbReference type="ARBA" id="ARBA00060399"/>
    </source>
</evidence>
<comment type="pathway">
    <text evidence="1">Glycan metabolism; pectin biosynthesis.</text>
</comment>
<dbReference type="GO" id="GO:0005794">
    <property type="term" value="C:Golgi apparatus"/>
    <property type="evidence" value="ECO:0007669"/>
    <property type="project" value="TreeGrafter"/>
</dbReference>
<dbReference type="AlphaFoldDB" id="A0A498IE06"/>
<dbReference type="PANTHER" id="PTHR13778:SF54">
    <property type="entry name" value="GALACTURONOSYLTRANSFERASE-LIKE 4-RELATED"/>
    <property type="match status" value="1"/>
</dbReference>
<reference evidence="12 13" key="1">
    <citation type="submission" date="2018-10" db="EMBL/GenBank/DDBJ databases">
        <title>A high-quality apple genome assembly.</title>
        <authorList>
            <person name="Hu J."/>
        </authorList>
    </citation>
    <scope>NUCLEOTIDE SEQUENCE [LARGE SCALE GENOMIC DNA]</scope>
    <source>
        <strain evidence="13">cv. HFTH1</strain>
        <tissue evidence="12">Young leaf</tissue>
    </source>
</reference>
<sequence>MALLSTPTPLPILLGLLSILLFHPITTTSGIRLGILRRPSPHLPVFREAPAFRNGEQCGSENTDAIHVAMTLDANYIRGTMAAVFSLLQHSTCPENLYFHFLSARIAPEFFSSIKSTFPYLNFKTYAFDSNRVRWKISKSIRQALDQPINYARIYLADILPTDMRRVIYLDSDLIVVDDIAKLWSVDMEDKVVAAPEYCRANFSQYFTDAFWSDPDLSKTFQGRNPCYFNTGVMVVDVDKWRKGGYTQKVEEWMALQKRKRLYHLGSLPPFLLVLAGNIKGVDHRWNQHGLGGDNFEGRCRNLHPGPISLLHWSGKGKPWLRLDARKPCTVDHLWAPYDLYHSARHFLEE</sequence>
<dbReference type="SUPFAM" id="SSF53448">
    <property type="entry name" value="Nucleotide-diphospho-sugar transferases"/>
    <property type="match status" value="1"/>
</dbReference>
<name>A0A498IE06_MALDO</name>
<dbReference type="SMR" id="A0A498IE06"/>
<keyword evidence="7" id="KW-1133">Transmembrane helix</keyword>
<dbReference type="Proteomes" id="UP000290289">
    <property type="component" value="Chromosome 13"/>
</dbReference>
<evidence type="ECO:0000256" key="2">
    <source>
        <dbReference type="ARBA" id="ARBA00006351"/>
    </source>
</evidence>
<dbReference type="EC" id="2.4.1.-" evidence="11"/>
<dbReference type="Gramene" id="mRNA:MD13G0158700">
    <property type="protein sequence ID" value="CDS:MD13G0158700.1"/>
    <property type="gene ID" value="MD13G0158700"/>
</dbReference>
<dbReference type="InterPro" id="IPR029044">
    <property type="entry name" value="Nucleotide-diphossugar_trans"/>
</dbReference>
<evidence type="ECO:0000256" key="3">
    <source>
        <dbReference type="ARBA" id="ARBA00022676"/>
    </source>
</evidence>
<accession>A0A498IE06</accession>
<dbReference type="GO" id="GO:0090406">
    <property type="term" value="C:pollen tube"/>
    <property type="evidence" value="ECO:0007669"/>
    <property type="project" value="EnsemblPlants"/>
</dbReference>
<keyword evidence="3" id="KW-0328">Glycosyltransferase</keyword>
<organism evidence="12 13">
    <name type="scientific">Malus domestica</name>
    <name type="common">Apple</name>
    <name type="synonym">Pyrus malus</name>
    <dbReference type="NCBI Taxonomy" id="3750"/>
    <lineage>
        <taxon>Eukaryota</taxon>
        <taxon>Viridiplantae</taxon>
        <taxon>Streptophyta</taxon>
        <taxon>Embryophyta</taxon>
        <taxon>Tracheophyta</taxon>
        <taxon>Spermatophyta</taxon>
        <taxon>Magnoliopsida</taxon>
        <taxon>eudicotyledons</taxon>
        <taxon>Gunneridae</taxon>
        <taxon>Pentapetalae</taxon>
        <taxon>rosids</taxon>
        <taxon>fabids</taxon>
        <taxon>Rosales</taxon>
        <taxon>Rosaceae</taxon>
        <taxon>Amygdaloideae</taxon>
        <taxon>Maleae</taxon>
        <taxon>Malus</taxon>
    </lineage>
</organism>
<gene>
    <name evidence="12" type="ORF">DVH24_041472</name>
</gene>
<dbReference type="GO" id="GO:0016757">
    <property type="term" value="F:glycosyltransferase activity"/>
    <property type="evidence" value="ECO:0007669"/>
    <property type="project" value="UniProtKB-KW"/>
</dbReference>
<evidence type="ECO:0000313" key="13">
    <source>
        <dbReference type="Proteomes" id="UP000290289"/>
    </source>
</evidence>
<dbReference type="Gene3D" id="3.90.550.10">
    <property type="entry name" value="Spore Coat Polysaccharide Biosynthesis Protein SpsA, Chain A"/>
    <property type="match status" value="1"/>
</dbReference>
<evidence type="ECO:0000256" key="4">
    <source>
        <dbReference type="ARBA" id="ARBA00022679"/>
    </source>
</evidence>
<comment type="caution">
    <text evidence="12">The sequence shown here is derived from an EMBL/GenBank/DDBJ whole genome shotgun (WGS) entry which is preliminary data.</text>
</comment>
<keyword evidence="4" id="KW-0808">Transferase</keyword>
<dbReference type="OrthoDB" id="411524at2759"/>
<dbReference type="STRING" id="3750.A0A498IE06"/>
<dbReference type="InterPro" id="IPR002495">
    <property type="entry name" value="Glyco_trans_8"/>
</dbReference>
<evidence type="ECO:0000256" key="5">
    <source>
        <dbReference type="ARBA" id="ARBA00022692"/>
    </source>
</evidence>
<protein>
    <recommendedName>
        <fullName evidence="11">Hexosyltransferase</fullName>
        <ecNumber evidence="11">2.4.1.-</ecNumber>
    </recommendedName>
</protein>